<dbReference type="RefSeq" id="XP_009545275.1">
    <property type="nucleotide sequence ID" value="XM_009546980.1"/>
</dbReference>
<reference evidence="1 2" key="1">
    <citation type="journal article" date="2012" name="New Phytol.">
        <title>Insight into trade-off between wood decay and parasitism from the genome of a fungal forest pathogen.</title>
        <authorList>
            <person name="Olson A."/>
            <person name="Aerts A."/>
            <person name="Asiegbu F."/>
            <person name="Belbahri L."/>
            <person name="Bouzid O."/>
            <person name="Broberg A."/>
            <person name="Canback B."/>
            <person name="Coutinho P.M."/>
            <person name="Cullen D."/>
            <person name="Dalman K."/>
            <person name="Deflorio G."/>
            <person name="van Diepen L.T."/>
            <person name="Dunand C."/>
            <person name="Duplessis S."/>
            <person name="Durling M."/>
            <person name="Gonthier P."/>
            <person name="Grimwood J."/>
            <person name="Fossdal C.G."/>
            <person name="Hansson D."/>
            <person name="Henrissat B."/>
            <person name="Hietala A."/>
            <person name="Himmelstrand K."/>
            <person name="Hoffmeister D."/>
            <person name="Hogberg N."/>
            <person name="James T.Y."/>
            <person name="Karlsson M."/>
            <person name="Kohler A."/>
            <person name="Kues U."/>
            <person name="Lee Y.H."/>
            <person name="Lin Y.C."/>
            <person name="Lind M."/>
            <person name="Lindquist E."/>
            <person name="Lombard V."/>
            <person name="Lucas S."/>
            <person name="Lunden K."/>
            <person name="Morin E."/>
            <person name="Murat C."/>
            <person name="Park J."/>
            <person name="Raffaello T."/>
            <person name="Rouze P."/>
            <person name="Salamov A."/>
            <person name="Schmutz J."/>
            <person name="Solheim H."/>
            <person name="Stahlberg J."/>
            <person name="Velez H."/>
            <person name="de Vries R.P."/>
            <person name="Wiebenga A."/>
            <person name="Woodward S."/>
            <person name="Yakovlev I."/>
            <person name="Garbelotto M."/>
            <person name="Martin F."/>
            <person name="Grigoriev I.V."/>
            <person name="Stenlid J."/>
        </authorList>
    </citation>
    <scope>NUCLEOTIDE SEQUENCE [LARGE SCALE GENOMIC DNA]</scope>
    <source>
        <strain evidence="1 2">TC 32-1</strain>
    </source>
</reference>
<gene>
    <name evidence="1" type="ORF">HETIRDRAFT_144155</name>
</gene>
<name>W4KB15_HETIT</name>
<dbReference type="KEGG" id="hir:HETIRDRAFT_144155"/>
<evidence type="ECO:0000313" key="1">
    <source>
        <dbReference type="EMBL" id="ETW82983.1"/>
    </source>
</evidence>
<sequence>MQLRIHLTRSSKPGTLSGILTTLMCAQRLLRLEQARALADWHNHAFFPSATMIHT</sequence>
<dbReference type="AlphaFoldDB" id="W4KB15"/>
<dbReference type="Proteomes" id="UP000030671">
    <property type="component" value="Unassembled WGS sequence"/>
</dbReference>
<dbReference type="HOGENOM" id="CLU_3032609_0_0_1"/>
<proteinExistence type="predicted"/>
<accession>W4KB15</accession>
<protein>
    <submittedName>
        <fullName evidence="1">Uncharacterized protein</fullName>
    </submittedName>
</protein>
<keyword evidence="2" id="KW-1185">Reference proteome</keyword>
<dbReference type="EMBL" id="KI925457">
    <property type="protein sequence ID" value="ETW82983.1"/>
    <property type="molecule type" value="Genomic_DNA"/>
</dbReference>
<dbReference type="GeneID" id="20667041"/>
<organism evidence="1 2">
    <name type="scientific">Heterobasidion irregulare (strain TC 32-1)</name>
    <dbReference type="NCBI Taxonomy" id="747525"/>
    <lineage>
        <taxon>Eukaryota</taxon>
        <taxon>Fungi</taxon>
        <taxon>Dikarya</taxon>
        <taxon>Basidiomycota</taxon>
        <taxon>Agaricomycotina</taxon>
        <taxon>Agaricomycetes</taxon>
        <taxon>Russulales</taxon>
        <taxon>Bondarzewiaceae</taxon>
        <taxon>Heterobasidion</taxon>
        <taxon>Heterobasidion annosum species complex</taxon>
    </lineage>
</organism>
<evidence type="ECO:0000313" key="2">
    <source>
        <dbReference type="Proteomes" id="UP000030671"/>
    </source>
</evidence>
<dbReference type="InParanoid" id="W4KB15"/>